<proteinExistence type="predicted"/>
<dbReference type="InterPro" id="IPR000086">
    <property type="entry name" value="NUDIX_hydrolase_dom"/>
</dbReference>
<evidence type="ECO:0000256" key="1">
    <source>
        <dbReference type="ARBA" id="ARBA00001946"/>
    </source>
</evidence>
<dbReference type="CDD" id="cd18877">
    <property type="entry name" value="NUDIX_Hydrolase"/>
    <property type="match status" value="1"/>
</dbReference>
<dbReference type="EMBL" id="MASU01000007">
    <property type="protein sequence ID" value="PXY30664.1"/>
    <property type="molecule type" value="Genomic_DNA"/>
</dbReference>
<dbReference type="SUPFAM" id="SSF55811">
    <property type="entry name" value="Nudix"/>
    <property type="match status" value="1"/>
</dbReference>
<dbReference type="Proteomes" id="UP000247892">
    <property type="component" value="Unassembled WGS sequence"/>
</dbReference>
<dbReference type="GO" id="GO:0016787">
    <property type="term" value="F:hydrolase activity"/>
    <property type="evidence" value="ECO:0007669"/>
    <property type="project" value="UniProtKB-KW"/>
</dbReference>
<feature type="region of interest" description="Disordered" evidence="3">
    <location>
        <begin position="53"/>
        <end position="75"/>
    </location>
</feature>
<dbReference type="PROSITE" id="PS51462">
    <property type="entry name" value="NUDIX"/>
    <property type="match status" value="1"/>
</dbReference>
<gene>
    <name evidence="5" type="ORF">BA062_19145</name>
</gene>
<evidence type="ECO:0000313" key="6">
    <source>
        <dbReference type="Proteomes" id="UP000247892"/>
    </source>
</evidence>
<comment type="cofactor">
    <cofactor evidence="1">
        <name>Mg(2+)</name>
        <dbReference type="ChEBI" id="CHEBI:18420"/>
    </cofactor>
</comment>
<dbReference type="PANTHER" id="PTHR43046">
    <property type="entry name" value="GDP-MANNOSE MANNOSYL HYDROLASE"/>
    <property type="match status" value="1"/>
</dbReference>
<organism evidence="5 6">
    <name type="scientific">Prauserella flavalba</name>
    <dbReference type="NCBI Taxonomy" id="1477506"/>
    <lineage>
        <taxon>Bacteria</taxon>
        <taxon>Bacillati</taxon>
        <taxon>Actinomycetota</taxon>
        <taxon>Actinomycetes</taxon>
        <taxon>Pseudonocardiales</taxon>
        <taxon>Pseudonocardiaceae</taxon>
        <taxon>Prauserella</taxon>
    </lineage>
</organism>
<name>A0A318LQM0_9PSEU</name>
<dbReference type="OrthoDB" id="3404294at2"/>
<dbReference type="RefSeq" id="WP_110338698.1">
    <property type="nucleotide sequence ID" value="NZ_MASU01000007.1"/>
</dbReference>
<keyword evidence="2" id="KW-0378">Hydrolase</keyword>
<feature type="domain" description="Nudix hydrolase" evidence="4">
    <location>
        <begin position="20"/>
        <end position="147"/>
    </location>
</feature>
<evidence type="ECO:0000256" key="3">
    <source>
        <dbReference type="SAM" id="MobiDB-lite"/>
    </source>
</evidence>
<dbReference type="InterPro" id="IPR015797">
    <property type="entry name" value="NUDIX_hydrolase-like_dom_sf"/>
</dbReference>
<evidence type="ECO:0000256" key="2">
    <source>
        <dbReference type="ARBA" id="ARBA00022801"/>
    </source>
</evidence>
<evidence type="ECO:0000259" key="4">
    <source>
        <dbReference type="PROSITE" id="PS51462"/>
    </source>
</evidence>
<evidence type="ECO:0000313" key="5">
    <source>
        <dbReference type="EMBL" id="PXY30664.1"/>
    </source>
</evidence>
<keyword evidence="6" id="KW-1185">Reference proteome</keyword>
<dbReference type="AlphaFoldDB" id="A0A318LQM0"/>
<protein>
    <submittedName>
        <fullName evidence="5">ADP-ribose pyrophosphatase</fullName>
    </submittedName>
</protein>
<comment type="caution">
    <text evidence="5">The sequence shown here is derived from an EMBL/GenBank/DDBJ whole genome shotgun (WGS) entry which is preliminary data.</text>
</comment>
<reference evidence="5 6" key="1">
    <citation type="submission" date="2016-07" db="EMBL/GenBank/DDBJ databases">
        <title>Draft genome sequence of Prauserella sp. YIM 121212, isolated from alkaline soil.</title>
        <authorList>
            <person name="Ruckert C."/>
            <person name="Albersmeier A."/>
            <person name="Jiang C.-L."/>
            <person name="Jiang Y."/>
            <person name="Kalinowski J."/>
            <person name="Schneider O."/>
            <person name="Winkler A."/>
            <person name="Zotchev S.B."/>
        </authorList>
    </citation>
    <scope>NUCLEOTIDE SEQUENCE [LARGE SCALE GENOMIC DNA]</scope>
    <source>
        <strain evidence="5 6">YIM 121212</strain>
    </source>
</reference>
<dbReference type="Gene3D" id="3.90.79.10">
    <property type="entry name" value="Nucleoside Triphosphate Pyrophosphohydrolase"/>
    <property type="match status" value="1"/>
</dbReference>
<sequence>MLLGDGDGFVSCVCGERHWGLHGAAGLLLTDPRRGVLLQHRAGWTHHGETWALPGGAIRSDETPAQAATRETEEETAVPAGSVRVLSARAEDHGTWRYTTVLATADGSVRPRVANAESTALDWVDPAEVEKYPLHRNFAAAWPSLRAQLDRELVLVVDAANVVGARPDGWWRDRAAAAGRLRDRLALLGSAGVEATDLDLDHDGLWVWWPRIVLVVEGQARETAAVDAVEVVPAEHDGDSAIVATTAALMRQRPRDHVLVVTADRLLRDRVRAEGAGVIGPSALWALLDTCAV</sequence>
<dbReference type="Pfam" id="PF00293">
    <property type="entry name" value="NUDIX"/>
    <property type="match status" value="1"/>
</dbReference>
<dbReference type="PANTHER" id="PTHR43046:SF2">
    <property type="entry name" value="8-OXO-DGTP DIPHOSPHATASE-RELATED"/>
    <property type="match status" value="1"/>
</dbReference>
<accession>A0A318LQM0</accession>